<proteinExistence type="predicted"/>
<dbReference type="AlphaFoldDB" id="G7E5I9"/>
<keyword evidence="2" id="KW-1185">Reference proteome</keyword>
<organism evidence="1 2">
    <name type="scientific">Mixia osmundae (strain CBS 9802 / IAM 14324 / JCM 22182 / KY 12970)</name>
    <dbReference type="NCBI Taxonomy" id="764103"/>
    <lineage>
        <taxon>Eukaryota</taxon>
        <taxon>Fungi</taxon>
        <taxon>Dikarya</taxon>
        <taxon>Basidiomycota</taxon>
        <taxon>Pucciniomycotina</taxon>
        <taxon>Mixiomycetes</taxon>
        <taxon>Mixiales</taxon>
        <taxon>Mixiaceae</taxon>
        <taxon>Mixia</taxon>
    </lineage>
</organism>
<gene>
    <name evidence="1" type="primary">Mo04782</name>
    <name evidence="1" type="ORF">E5Q_04782</name>
</gene>
<reference evidence="1 2" key="2">
    <citation type="journal article" date="2012" name="Open Biol.">
        <title>Characteristics of nucleosomes and linker DNA regions on the genome of the basidiomycete Mixia osmundae revealed by mono- and dinucleosome mapping.</title>
        <authorList>
            <person name="Nishida H."/>
            <person name="Kondo S."/>
            <person name="Matsumoto T."/>
            <person name="Suzuki Y."/>
            <person name="Yoshikawa H."/>
            <person name="Taylor T.D."/>
            <person name="Sugiyama J."/>
        </authorList>
    </citation>
    <scope>NUCLEOTIDE SEQUENCE [LARGE SCALE GENOMIC DNA]</scope>
    <source>
        <strain evidence="2">CBS 9802 / IAM 14324 / JCM 22182 / KY 12970</strain>
    </source>
</reference>
<protein>
    <submittedName>
        <fullName evidence="1">Uncharacterized protein</fullName>
    </submittedName>
</protein>
<comment type="caution">
    <text evidence="1">The sequence shown here is derived from an EMBL/GenBank/DDBJ whole genome shotgun (WGS) entry which is preliminary data.</text>
</comment>
<evidence type="ECO:0000313" key="1">
    <source>
        <dbReference type="EMBL" id="GAA98099.1"/>
    </source>
</evidence>
<dbReference type="HOGENOM" id="CLU_2688341_0_0_1"/>
<sequence length="74" mass="7930">MQQQVCGLALYSAVMQYRIASRALEDRKGLIGKAKRGHRQGQVSVDALSLAALGHVLLAILPSYHSPDKSAAVD</sequence>
<dbReference type="EMBL" id="BABT02000150">
    <property type="protein sequence ID" value="GAA98099.1"/>
    <property type="molecule type" value="Genomic_DNA"/>
</dbReference>
<accession>G7E5I9</accession>
<evidence type="ECO:0000313" key="2">
    <source>
        <dbReference type="Proteomes" id="UP000009131"/>
    </source>
</evidence>
<dbReference type="RefSeq" id="XP_014569363.1">
    <property type="nucleotide sequence ID" value="XM_014713877.1"/>
</dbReference>
<name>G7E5I9_MIXOS</name>
<dbReference type="Proteomes" id="UP000009131">
    <property type="component" value="Unassembled WGS sequence"/>
</dbReference>
<reference evidence="1 2" key="1">
    <citation type="journal article" date="2011" name="J. Gen. Appl. Microbiol.">
        <title>Draft genome sequencing of the enigmatic basidiomycete Mixia osmundae.</title>
        <authorList>
            <person name="Nishida H."/>
            <person name="Nagatsuka Y."/>
            <person name="Sugiyama J."/>
        </authorList>
    </citation>
    <scope>NUCLEOTIDE SEQUENCE [LARGE SCALE GENOMIC DNA]</scope>
    <source>
        <strain evidence="2">CBS 9802 / IAM 14324 / JCM 22182 / KY 12970</strain>
    </source>
</reference>
<dbReference type="InParanoid" id="G7E5I9"/>